<gene>
    <name evidence="1" type="ORF">D5086_027199</name>
</gene>
<evidence type="ECO:0000313" key="2">
    <source>
        <dbReference type="Proteomes" id="UP000309997"/>
    </source>
</evidence>
<organism evidence="1 2">
    <name type="scientific">Populus alba</name>
    <name type="common">White poplar</name>
    <dbReference type="NCBI Taxonomy" id="43335"/>
    <lineage>
        <taxon>Eukaryota</taxon>
        <taxon>Viridiplantae</taxon>
        <taxon>Streptophyta</taxon>
        <taxon>Embryophyta</taxon>
        <taxon>Tracheophyta</taxon>
        <taxon>Spermatophyta</taxon>
        <taxon>Magnoliopsida</taxon>
        <taxon>eudicotyledons</taxon>
        <taxon>Gunneridae</taxon>
        <taxon>Pentapetalae</taxon>
        <taxon>rosids</taxon>
        <taxon>fabids</taxon>
        <taxon>Malpighiales</taxon>
        <taxon>Salicaceae</taxon>
        <taxon>Saliceae</taxon>
        <taxon>Populus</taxon>
    </lineage>
</organism>
<dbReference type="EMBL" id="RCHU02000014">
    <property type="protein sequence ID" value="KAL3573295.1"/>
    <property type="molecule type" value="Genomic_DNA"/>
</dbReference>
<reference evidence="1 2" key="1">
    <citation type="journal article" date="2024" name="Plant Biotechnol. J.">
        <title>Genome and CRISPR/Cas9 system of a widespread forest tree (Populus alba) in the world.</title>
        <authorList>
            <person name="Liu Y.J."/>
            <person name="Jiang P.F."/>
            <person name="Han X.M."/>
            <person name="Li X.Y."/>
            <person name="Wang H.M."/>
            <person name="Wang Y.J."/>
            <person name="Wang X.X."/>
            <person name="Zeng Q.Y."/>
        </authorList>
    </citation>
    <scope>NUCLEOTIDE SEQUENCE [LARGE SCALE GENOMIC DNA]</scope>
    <source>
        <strain evidence="2">cv. PAL-ZL1</strain>
    </source>
</reference>
<protein>
    <submittedName>
        <fullName evidence="1">Uncharacterized protein</fullName>
    </submittedName>
</protein>
<name>A0ACC4B4L3_POPAL</name>
<comment type="caution">
    <text evidence="1">The sequence shown here is derived from an EMBL/GenBank/DDBJ whole genome shotgun (WGS) entry which is preliminary data.</text>
</comment>
<proteinExistence type="predicted"/>
<dbReference type="Proteomes" id="UP000309997">
    <property type="component" value="Unassembled WGS sequence"/>
</dbReference>
<sequence length="870" mass="98888">MVGQSHSRANSSTGTGDRRGVDYPFCVKCGQKHPRDCSVSPGRCFVCKGEGHRWRNCQYLSQRCHYCGGRGANSSRGKPRAQNDRTPGRVSHLTQEEARAASDVVAGTLLLNDFNVHVLFDPGATHSFIAKRIVTKLRKEVEIVEKGFVIGTPMGNRVETNIVYVDVGVSLSGYETEVDLIPLELHDFDIILSMNWLSKYKALIDCYAKTVTFQTPKGPRLKDVLVVKDFPDVFPEELPGLPPEREVEVSIDTFPEVPPIAQQPYRMTPAELNELKTQLQKLLDKGFIRPRYYQMKIKEVDVAKTAFRTRYGHYEFLVLPFGLTNAPALFMDLMNQVFQPYLDKFVVVFIDDILVYSNSFEEHEEHLRQTLQTLRNHQLYAKLSKCEFWLKRVTFLGHVISAEGVFVDPQKVEAVLKWERPTSVTEIRSFLGLAGYYRRFIEGFSLIATPLTQLTRKDKKWVWSEECEASFQELKRRLTTAPVLTLPSGTEGFVVYSDASGKGLGCVLMQHGKVITYASRQLKTHEVNYPVHDLELAAVVFALRIWRHYLWIELIKDYDCTIEYHLGKANVVADALSRKNKASLGSLTVGKKRQLAELKELGADLGIDARGGLVAQLVVRPTYQEHILHAQFHDKVGSKIRKNVEAGVEMKFRVADDGSLIMGQRLYVPDDETVKRMVLQEANGSKFSIHPGSTKMYRDLKHLYWWLNMKSEIAEYVSKCGICQQVKVEHQRPAGPLQPLEIPEWKWEMITMDFVSGFPKGRKGNDAIWVIIDRLTKSALFLPIKMTDSVDKLAKIYINEVVRLHGIPVSIVSDRDPRFTSRLWPSIQHALGKRLDMSTAFHPQTDGQSERVIQVLEDLLRACVLEFGGN</sequence>
<keyword evidence="2" id="KW-1185">Reference proteome</keyword>
<evidence type="ECO:0000313" key="1">
    <source>
        <dbReference type="EMBL" id="KAL3573295.1"/>
    </source>
</evidence>
<accession>A0ACC4B4L3</accession>